<comment type="caution">
    <text evidence="4">The sequence shown here is derived from an EMBL/GenBank/DDBJ whole genome shotgun (WGS) entry which is preliminary data.</text>
</comment>
<organism evidence="4 5">
    <name type="scientific">Noviluteimonas lactosilytica</name>
    <dbReference type="NCBI Taxonomy" id="2888523"/>
    <lineage>
        <taxon>Bacteria</taxon>
        <taxon>Pseudomonadati</taxon>
        <taxon>Pseudomonadota</taxon>
        <taxon>Gammaproteobacteria</taxon>
        <taxon>Lysobacterales</taxon>
        <taxon>Lysobacteraceae</taxon>
        <taxon>Noviluteimonas</taxon>
    </lineage>
</organism>
<dbReference type="InterPro" id="IPR000182">
    <property type="entry name" value="GNAT_dom"/>
</dbReference>
<dbReference type="PROSITE" id="PS51186">
    <property type="entry name" value="GNAT"/>
    <property type="match status" value="1"/>
</dbReference>
<protein>
    <submittedName>
        <fullName evidence="4">GNAT family N-acetyltransferase</fullName>
        <ecNumber evidence="4">2.3.1.-</ecNumber>
    </submittedName>
</protein>
<accession>A0ABS8JIK7</accession>
<keyword evidence="5" id="KW-1185">Reference proteome</keyword>
<dbReference type="CDD" id="cd04301">
    <property type="entry name" value="NAT_SF"/>
    <property type="match status" value="1"/>
</dbReference>
<dbReference type="SUPFAM" id="SSF55729">
    <property type="entry name" value="Acyl-CoA N-acyltransferases (Nat)"/>
    <property type="match status" value="1"/>
</dbReference>
<keyword evidence="2 4" id="KW-0012">Acyltransferase</keyword>
<reference evidence="4" key="1">
    <citation type="submission" date="2021-10" db="EMBL/GenBank/DDBJ databases">
        <authorList>
            <person name="Lyu M."/>
            <person name="Wang X."/>
            <person name="Meng X."/>
            <person name="Xu K."/>
        </authorList>
    </citation>
    <scope>NUCLEOTIDE SEQUENCE</scope>
    <source>
        <strain evidence="4">A6</strain>
    </source>
</reference>
<dbReference type="InterPro" id="IPR057691">
    <property type="entry name" value="DUF7931"/>
</dbReference>
<dbReference type="PANTHER" id="PTHR43877:SF1">
    <property type="entry name" value="ACETYLTRANSFERASE"/>
    <property type="match status" value="1"/>
</dbReference>
<dbReference type="EC" id="2.3.1.-" evidence="4"/>
<name>A0ABS8JIK7_9GAMM</name>
<dbReference type="RefSeq" id="WP_230527064.1">
    <property type="nucleotide sequence ID" value="NZ_JAJGAK010000002.1"/>
</dbReference>
<dbReference type="Pfam" id="PF13673">
    <property type="entry name" value="Acetyltransf_10"/>
    <property type="match status" value="1"/>
</dbReference>
<evidence type="ECO:0000256" key="2">
    <source>
        <dbReference type="ARBA" id="ARBA00023315"/>
    </source>
</evidence>
<evidence type="ECO:0000313" key="4">
    <source>
        <dbReference type="EMBL" id="MCC8363440.1"/>
    </source>
</evidence>
<dbReference type="InterPro" id="IPR016181">
    <property type="entry name" value="Acyl_CoA_acyltransferase"/>
</dbReference>
<dbReference type="GO" id="GO:0016746">
    <property type="term" value="F:acyltransferase activity"/>
    <property type="evidence" value="ECO:0007669"/>
    <property type="project" value="UniProtKB-KW"/>
</dbReference>
<evidence type="ECO:0000259" key="3">
    <source>
        <dbReference type="PROSITE" id="PS51186"/>
    </source>
</evidence>
<dbReference type="Gene3D" id="3.40.630.30">
    <property type="match status" value="1"/>
</dbReference>
<proteinExistence type="predicted"/>
<feature type="domain" description="N-acetyltransferase" evidence="3">
    <location>
        <begin position="15"/>
        <end position="151"/>
    </location>
</feature>
<dbReference type="PANTHER" id="PTHR43877">
    <property type="entry name" value="AMINOALKYLPHOSPHONATE N-ACETYLTRANSFERASE-RELATED-RELATED"/>
    <property type="match status" value="1"/>
</dbReference>
<gene>
    <name evidence="4" type="ORF">LK996_10185</name>
</gene>
<dbReference type="InterPro" id="IPR050832">
    <property type="entry name" value="Bact_Acetyltransf"/>
</dbReference>
<evidence type="ECO:0000256" key="1">
    <source>
        <dbReference type="ARBA" id="ARBA00022679"/>
    </source>
</evidence>
<sequence length="309" mass="34676">MNAAMESDPTQPFRVDAVDYEPALDALRAVRETVFVEEQQVPLELEWDELDPRCVHVLARALDGTPIGTGRLTPEHKIGRMAVLREWRGKGVGDAMLLALIEQARRRGWREVSLHAQASAIDFYLRHGFAPYGERFEEAGIEHQSMRRTISGPTAIDDRDAAIRTVVDILGAARRHAWLYTRDLDPGLFDAPPVIEALRRFGTAGRGNELRVLLQDAGTPQRGHSPFLALAQRLPSVFAFREVEDPVDRAYPSAYLANDLGGYYFRTLGHRFDGEADLHAPGRARQLRGAFMAVWERARPVSEYRALGI</sequence>
<keyword evidence="1 4" id="KW-0808">Transferase</keyword>
<dbReference type="Proteomes" id="UP001165293">
    <property type="component" value="Unassembled WGS sequence"/>
</dbReference>
<dbReference type="Pfam" id="PF25559">
    <property type="entry name" value="DUF7931"/>
    <property type="match status" value="1"/>
</dbReference>
<dbReference type="EMBL" id="JAJGAK010000002">
    <property type="protein sequence ID" value="MCC8363440.1"/>
    <property type="molecule type" value="Genomic_DNA"/>
</dbReference>
<evidence type="ECO:0000313" key="5">
    <source>
        <dbReference type="Proteomes" id="UP001165293"/>
    </source>
</evidence>